<evidence type="ECO:0000256" key="1">
    <source>
        <dbReference type="ARBA" id="ARBA00004672"/>
    </source>
</evidence>
<evidence type="ECO:0000256" key="2">
    <source>
        <dbReference type="ARBA" id="ARBA00010190"/>
    </source>
</evidence>
<dbReference type="Proteomes" id="UP000007383">
    <property type="component" value="Chromosome"/>
</dbReference>
<keyword evidence="6 8" id="KW-0067">ATP-binding</keyword>
<dbReference type="NCBIfam" id="NF010568">
    <property type="entry name" value="PRK13961.1"/>
    <property type="match status" value="1"/>
</dbReference>
<comment type="catalytic activity">
    <reaction evidence="7 8">
        <text>5-amino-1-(5-phospho-D-ribosyl)imidazole-4-carboxylate + L-aspartate + ATP = (2S)-2-[5-amino-1-(5-phospho-beta-D-ribosyl)imidazole-4-carboxamido]succinate + ADP + phosphate + 2 H(+)</text>
        <dbReference type="Rhea" id="RHEA:22628"/>
        <dbReference type="ChEBI" id="CHEBI:15378"/>
        <dbReference type="ChEBI" id="CHEBI:29991"/>
        <dbReference type="ChEBI" id="CHEBI:30616"/>
        <dbReference type="ChEBI" id="CHEBI:43474"/>
        <dbReference type="ChEBI" id="CHEBI:58443"/>
        <dbReference type="ChEBI" id="CHEBI:77657"/>
        <dbReference type="ChEBI" id="CHEBI:456216"/>
        <dbReference type="EC" id="6.3.2.6"/>
    </reaction>
</comment>
<comment type="pathway">
    <text evidence="1 8">Purine metabolism; IMP biosynthesis via de novo pathway; 5-amino-1-(5-phospho-D-ribosyl)imidazole-4-carboxamide from 5-amino-1-(5-phospho-D-ribosyl)imidazole-4-carboxylate: step 1/2.</text>
</comment>
<accession>H9UGC0</accession>
<organism evidence="10 11">
    <name type="scientific">Spirochaeta africana (strain ATCC 700263 / DSM 8902 / Z-7692)</name>
    <dbReference type="NCBI Taxonomy" id="889378"/>
    <lineage>
        <taxon>Bacteria</taxon>
        <taxon>Pseudomonadati</taxon>
        <taxon>Spirochaetota</taxon>
        <taxon>Spirochaetia</taxon>
        <taxon>Spirochaetales</taxon>
        <taxon>Spirochaetaceae</taxon>
        <taxon>Spirochaeta</taxon>
    </lineage>
</organism>
<keyword evidence="3 8" id="KW-0436">Ligase</keyword>
<dbReference type="PROSITE" id="PS01058">
    <property type="entry name" value="SAICAR_SYNTHETASE_2"/>
    <property type="match status" value="1"/>
</dbReference>
<evidence type="ECO:0000256" key="6">
    <source>
        <dbReference type="ARBA" id="ARBA00022840"/>
    </source>
</evidence>
<dbReference type="EC" id="6.3.2.6" evidence="8"/>
<evidence type="ECO:0000256" key="5">
    <source>
        <dbReference type="ARBA" id="ARBA00022755"/>
    </source>
</evidence>
<evidence type="ECO:0000256" key="8">
    <source>
        <dbReference type="HAMAP-Rule" id="MF_00137"/>
    </source>
</evidence>
<dbReference type="GO" id="GO:0005737">
    <property type="term" value="C:cytoplasm"/>
    <property type="evidence" value="ECO:0007669"/>
    <property type="project" value="TreeGrafter"/>
</dbReference>
<dbReference type="OrthoDB" id="9801549at2"/>
<dbReference type="AlphaFoldDB" id="H9UGC0"/>
<dbReference type="Gene3D" id="3.30.200.20">
    <property type="entry name" value="Phosphorylase Kinase, domain 1"/>
    <property type="match status" value="1"/>
</dbReference>
<reference evidence="11" key="1">
    <citation type="journal article" date="2013" name="Stand. Genomic Sci.">
        <title>Complete genome sequence of the halophilic bacterium Spirochaeta africana type strain (Z-7692(T)) from the alkaline Lake Magadi in the East African Rift.</title>
        <authorList>
            <person name="Liolos K."/>
            <person name="Abt B."/>
            <person name="Scheuner C."/>
            <person name="Teshima H."/>
            <person name="Held B."/>
            <person name="Lapidus A."/>
            <person name="Nolan M."/>
            <person name="Lucas S."/>
            <person name="Deshpande S."/>
            <person name="Cheng J.F."/>
            <person name="Tapia R."/>
            <person name="Goodwin L.A."/>
            <person name="Pitluck S."/>
            <person name="Pagani I."/>
            <person name="Ivanova N."/>
            <person name="Mavromatis K."/>
            <person name="Mikhailova N."/>
            <person name="Huntemann M."/>
            <person name="Pati A."/>
            <person name="Chen A."/>
            <person name="Palaniappan K."/>
            <person name="Land M."/>
            <person name="Rohde M."/>
            <person name="Tindall B.J."/>
            <person name="Detter J.C."/>
            <person name="Goker M."/>
            <person name="Bristow J."/>
            <person name="Eisen J.A."/>
            <person name="Markowitz V."/>
            <person name="Hugenholtz P."/>
            <person name="Woyke T."/>
            <person name="Klenk H.P."/>
            <person name="Kyrpides N.C."/>
        </authorList>
    </citation>
    <scope>NUCLEOTIDE SEQUENCE</scope>
    <source>
        <strain evidence="11">ATCC 700263 / DSM 8902 / Z-7692</strain>
    </source>
</reference>
<dbReference type="HOGENOM" id="CLU_045637_0_1_12"/>
<evidence type="ECO:0000313" key="11">
    <source>
        <dbReference type="Proteomes" id="UP000007383"/>
    </source>
</evidence>
<keyword evidence="5 8" id="KW-0658">Purine biosynthesis</keyword>
<dbReference type="UniPathway" id="UPA00074">
    <property type="reaction ID" value="UER00131"/>
</dbReference>
<dbReference type="GO" id="GO:0006189">
    <property type="term" value="P:'de novo' IMP biosynthetic process"/>
    <property type="evidence" value="ECO:0007669"/>
    <property type="project" value="UniProtKB-UniRule"/>
</dbReference>
<dbReference type="RefSeq" id="WP_014454560.1">
    <property type="nucleotide sequence ID" value="NC_017098.1"/>
</dbReference>
<protein>
    <recommendedName>
        <fullName evidence="8">Phosphoribosylaminoimidazole-succinocarboxamide synthase</fullName>
        <ecNumber evidence="8">6.3.2.6</ecNumber>
    </recommendedName>
    <alternativeName>
        <fullName evidence="8">SAICAR synthetase</fullName>
    </alternativeName>
</protein>
<sequence length="320" mass="35488">MMPGQSPDHDHSLLGSIDVPAGWHRTSGKVREALWGPDAGVLLTTDRISAYDVVLGEIPGKGAILNQLSLFWLKQTADIIPNHLVHELGPRSVVVTPCRVLPVEVIVRGYLTGSAWRAYRDGQSLSGITLPAGLQEHHRFAEPIITPSTKADAGSHDTPISREEILGLGVVDPAVWQQVETAALALYRRGSEIVAANGLVLVDTKYEFGIAPDGRLHLIDEIHTPDSSRFWFRDDLDSELQVTPGSQPRSLDKEFLRSFLRDAGFTGEGTPPSLPDDIRREVARRYRETYRLITGDEFDREVATVTEELPAIIEFLQRHR</sequence>
<proteinExistence type="inferred from homology"/>
<evidence type="ECO:0000256" key="7">
    <source>
        <dbReference type="ARBA" id="ARBA00048475"/>
    </source>
</evidence>
<feature type="domain" description="SAICAR synthetase/ADE2 N-terminal" evidence="9">
    <location>
        <begin position="26"/>
        <end position="262"/>
    </location>
</feature>
<dbReference type="PANTHER" id="PTHR43700:SF1">
    <property type="entry name" value="PHOSPHORIBOSYLAMINOIMIDAZOLE-SUCCINOCARBOXAMIDE SYNTHASE"/>
    <property type="match status" value="1"/>
</dbReference>
<evidence type="ECO:0000259" key="9">
    <source>
        <dbReference type="Pfam" id="PF01259"/>
    </source>
</evidence>
<dbReference type="SUPFAM" id="SSF56104">
    <property type="entry name" value="SAICAR synthase-like"/>
    <property type="match status" value="1"/>
</dbReference>
<dbReference type="GO" id="GO:0005524">
    <property type="term" value="F:ATP binding"/>
    <property type="evidence" value="ECO:0007669"/>
    <property type="project" value="UniProtKB-KW"/>
</dbReference>
<gene>
    <name evidence="8" type="primary">purC</name>
    <name evidence="10" type="ordered locus">Spiaf_0460</name>
</gene>
<dbReference type="InterPro" id="IPR018236">
    <property type="entry name" value="SAICAR_synthetase_CS"/>
</dbReference>
<dbReference type="CDD" id="cd01414">
    <property type="entry name" value="SAICAR_synt_Sc"/>
    <property type="match status" value="1"/>
</dbReference>
<comment type="similarity">
    <text evidence="2 8">Belongs to the SAICAR synthetase family.</text>
</comment>
<evidence type="ECO:0000256" key="3">
    <source>
        <dbReference type="ARBA" id="ARBA00022598"/>
    </source>
</evidence>
<dbReference type="PANTHER" id="PTHR43700">
    <property type="entry name" value="PHOSPHORIBOSYLAMINOIMIDAZOLE-SUCCINOCARBOXAMIDE SYNTHASE"/>
    <property type="match status" value="1"/>
</dbReference>
<evidence type="ECO:0000256" key="4">
    <source>
        <dbReference type="ARBA" id="ARBA00022741"/>
    </source>
</evidence>
<evidence type="ECO:0000313" key="10">
    <source>
        <dbReference type="EMBL" id="AFG36563.1"/>
    </source>
</evidence>
<dbReference type="Gene3D" id="3.30.470.20">
    <property type="entry name" value="ATP-grasp fold, B domain"/>
    <property type="match status" value="1"/>
</dbReference>
<dbReference type="InterPro" id="IPR028923">
    <property type="entry name" value="SAICAR_synt/ADE2_N"/>
</dbReference>
<dbReference type="Pfam" id="PF01259">
    <property type="entry name" value="SAICAR_synt"/>
    <property type="match status" value="1"/>
</dbReference>
<name>H9UGC0_SPIAZ</name>
<dbReference type="EMBL" id="CP003282">
    <property type="protein sequence ID" value="AFG36563.1"/>
    <property type="molecule type" value="Genomic_DNA"/>
</dbReference>
<dbReference type="eggNOG" id="COG0152">
    <property type="taxonomic scope" value="Bacteria"/>
</dbReference>
<dbReference type="PROSITE" id="PS01057">
    <property type="entry name" value="SAICAR_SYNTHETASE_1"/>
    <property type="match status" value="1"/>
</dbReference>
<dbReference type="KEGG" id="sfc:Spiaf_0460"/>
<keyword evidence="4 8" id="KW-0547">Nucleotide-binding</keyword>
<dbReference type="GO" id="GO:0004639">
    <property type="term" value="F:phosphoribosylaminoimidazolesuccinocarboxamide synthase activity"/>
    <property type="evidence" value="ECO:0007669"/>
    <property type="project" value="UniProtKB-UniRule"/>
</dbReference>
<dbReference type="PATRIC" id="fig|889378.3.peg.468"/>
<dbReference type="HAMAP" id="MF_00137">
    <property type="entry name" value="SAICAR_synth"/>
    <property type="match status" value="1"/>
</dbReference>
<keyword evidence="11" id="KW-1185">Reference proteome</keyword>
<dbReference type="STRING" id="889378.Spiaf_0460"/>